<protein>
    <submittedName>
        <fullName evidence="2">Uncharacterized protein</fullName>
    </submittedName>
</protein>
<feature type="region of interest" description="Disordered" evidence="1">
    <location>
        <begin position="1"/>
        <end position="38"/>
    </location>
</feature>
<reference evidence="2" key="1">
    <citation type="submission" date="2021-03" db="EMBL/GenBank/DDBJ databases">
        <title>Genome sequencing and assembly of Tianweitania sediminis.</title>
        <authorList>
            <person name="Chhetri G."/>
        </authorList>
    </citation>
    <scope>NUCLEOTIDE SEQUENCE</scope>
    <source>
        <strain evidence="2">Z8</strain>
    </source>
</reference>
<evidence type="ECO:0000313" key="2">
    <source>
        <dbReference type="EMBL" id="MBP0439125.1"/>
    </source>
</evidence>
<dbReference type="RefSeq" id="WP_209335168.1">
    <property type="nucleotide sequence ID" value="NZ_JAGIYY010000003.1"/>
</dbReference>
<name>A0A8J7UJS1_9HYPH</name>
<comment type="caution">
    <text evidence="2">The sequence shown here is derived from an EMBL/GenBank/DDBJ whole genome shotgun (WGS) entry which is preliminary data.</text>
</comment>
<evidence type="ECO:0000256" key="1">
    <source>
        <dbReference type="SAM" id="MobiDB-lite"/>
    </source>
</evidence>
<organism evidence="2 3">
    <name type="scientific">Tianweitania sediminis</name>
    <dbReference type="NCBI Taxonomy" id="1502156"/>
    <lineage>
        <taxon>Bacteria</taxon>
        <taxon>Pseudomonadati</taxon>
        <taxon>Pseudomonadota</taxon>
        <taxon>Alphaproteobacteria</taxon>
        <taxon>Hyphomicrobiales</taxon>
        <taxon>Phyllobacteriaceae</taxon>
        <taxon>Tianweitania</taxon>
    </lineage>
</organism>
<feature type="region of interest" description="Disordered" evidence="1">
    <location>
        <begin position="64"/>
        <end position="86"/>
    </location>
</feature>
<evidence type="ECO:0000313" key="3">
    <source>
        <dbReference type="Proteomes" id="UP000666240"/>
    </source>
</evidence>
<gene>
    <name evidence="2" type="ORF">J5Y06_10730</name>
</gene>
<accession>A0A8J7UJS1</accession>
<dbReference type="Proteomes" id="UP000666240">
    <property type="component" value="Unassembled WGS sequence"/>
</dbReference>
<proteinExistence type="predicted"/>
<feature type="compositionally biased region" description="Basic and acidic residues" evidence="1">
    <location>
        <begin position="15"/>
        <end position="27"/>
    </location>
</feature>
<dbReference type="AlphaFoldDB" id="A0A8J7UJS1"/>
<dbReference type="EMBL" id="JAGIYY010000003">
    <property type="protein sequence ID" value="MBP0439125.1"/>
    <property type="molecule type" value="Genomic_DNA"/>
</dbReference>
<sequence>MDPAARLGGVAAAIDEERYRSEEDAPQKVRGRNRLRPRNSDVDRLGQLCLRVFCFRVPQDSHPEQQPEFSAALDGGRPGFLGLPPKQLREGGHCARNGMIDLVRLWSAGRAQTLAVAARPLPASFVPPACLPRHPFTPSRHYGTA</sequence>
<keyword evidence="3" id="KW-1185">Reference proteome</keyword>